<feature type="transmembrane region" description="Helical" evidence="19">
    <location>
        <begin position="34"/>
        <end position="52"/>
    </location>
</feature>
<evidence type="ECO:0000256" key="14">
    <source>
        <dbReference type="ARBA" id="ARBA00023264"/>
    </source>
</evidence>
<feature type="binding site" evidence="18">
    <location>
        <position position="79"/>
    </location>
    <ligand>
        <name>a divalent metal cation</name>
        <dbReference type="ChEBI" id="CHEBI:60240"/>
    </ligand>
</feature>
<protein>
    <submittedName>
        <fullName evidence="20">DeoR faimly transcriptional regulator</fullName>
    </submittedName>
</protein>
<sequence>MRYTQTTFSWRARRKSFFYAGAGIFHLLRTEHNAWIHLAITILVAGASVYFNISQIEIALLCFAIGLVWIAEMFNTCVEKTLDFITQKRCEEIKRIKDMAAGAVLIASLVAVLIGAIVFIPKIIVIYGS</sequence>
<evidence type="ECO:0000256" key="2">
    <source>
        <dbReference type="ARBA" id="ARBA00005967"/>
    </source>
</evidence>
<evidence type="ECO:0000313" key="20">
    <source>
        <dbReference type="EMBL" id="ANE52523.1"/>
    </source>
</evidence>
<keyword evidence="14" id="KW-1208">Phospholipid metabolism</keyword>
<dbReference type="PANTHER" id="PTHR34299">
    <property type="entry name" value="DIACYLGLYCEROL KINASE"/>
    <property type="match status" value="1"/>
</dbReference>
<evidence type="ECO:0000256" key="11">
    <source>
        <dbReference type="ARBA" id="ARBA00023098"/>
    </source>
</evidence>
<keyword evidence="6 19" id="KW-0812">Transmembrane</keyword>
<keyword evidence="5" id="KW-0808">Transferase</keyword>
<dbReference type="GO" id="GO:0005886">
    <property type="term" value="C:plasma membrane"/>
    <property type="evidence" value="ECO:0007669"/>
    <property type="project" value="UniProtKB-SubCell"/>
</dbReference>
<dbReference type="Pfam" id="PF01219">
    <property type="entry name" value="DAGK_prokar"/>
    <property type="match status" value="1"/>
</dbReference>
<feature type="binding site" evidence="17">
    <location>
        <position position="79"/>
    </location>
    <ligand>
        <name>ATP</name>
        <dbReference type="ChEBI" id="CHEBI:30616"/>
    </ligand>
</feature>
<evidence type="ECO:0000256" key="12">
    <source>
        <dbReference type="ARBA" id="ARBA00023136"/>
    </source>
</evidence>
<dbReference type="GO" id="GO:0016301">
    <property type="term" value="F:kinase activity"/>
    <property type="evidence" value="ECO:0007669"/>
    <property type="project" value="UniProtKB-KW"/>
</dbReference>
<evidence type="ECO:0000256" key="5">
    <source>
        <dbReference type="ARBA" id="ARBA00022679"/>
    </source>
</evidence>
<evidence type="ECO:0000313" key="21">
    <source>
        <dbReference type="Proteomes" id="UP000077177"/>
    </source>
</evidence>
<proteinExistence type="inferred from homology"/>
<dbReference type="STRING" id="1492898.SY85_20605"/>
<evidence type="ECO:0000256" key="13">
    <source>
        <dbReference type="ARBA" id="ARBA00023209"/>
    </source>
</evidence>
<comment type="cofactor">
    <cofactor evidence="18">
        <name>Mg(2+)</name>
        <dbReference type="ChEBI" id="CHEBI:18420"/>
    </cofactor>
    <text evidence="18">Mn(2+), Zn(2+), Cd(2+) and Co(2+) support activity to lesser extents.</text>
</comment>
<dbReference type="PANTHER" id="PTHR34299:SF1">
    <property type="entry name" value="DIACYLGLYCEROL KINASE"/>
    <property type="match status" value="1"/>
</dbReference>
<feature type="binding site" evidence="17">
    <location>
        <position position="31"/>
    </location>
    <ligand>
        <name>ATP</name>
        <dbReference type="ChEBI" id="CHEBI:30616"/>
    </ligand>
</feature>
<feature type="transmembrane region" description="Helical" evidence="19">
    <location>
        <begin position="99"/>
        <end position="127"/>
    </location>
</feature>
<dbReference type="OrthoDB" id="1493837at2"/>
<dbReference type="InterPro" id="IPR000829">
    <property type="entry name" value="DAGK"/>
</dbReference>
<evidence type="ECO:0000256" key="8">
    <source>
        <dbReference type="ARBA" id="ARBA00022777"/>
    </source>
</evidence>
<evidence type="ECO:0000256" key="1">
    <source>
        <dbReference type="ARBA" id="ARBA00004651"/>
    </source>
</evidence>
<dbReference type="EMBL" id="CP011390">
    <property type="protein sequence ID" value="ANE52523.1"/>
    <property type="molecule type" value="Genomic_DNA"/>
</dbReference>
<comment type="similarity">
    <text evidence="2">Belongs to the bacterial diacylglycerol kinase family.</text>
</comment>
<dbReference type="InterPro" id="IPR033717">
    <property type="entry name" value="UDPK"/>
</dbReference>
<comment type="subcellular location">
    <subcellularLocation>
        <location evidence="1">Cell membrane</location>
        <topology evidence="1">Multi-pass membrane protein</topology>
    </subcellularLocation>
</comment>
<dbReference type="GO" id="GO:0008654">
    <property type="term" value="P:phospholipid biosynthetic process"/>
    <property type="evidence" value="ECO:0007669"/>
    <property type="project" value="UniProtKB-KW"/>
</dbReference>
<organism evidence="20 21">
    <name type="scientific">Flavisolibacter tropicus</name>
    <dbReference type="NCBI Taxonomy" id="1492898"/>
    <lineage>
        <taxon>Bacteria</taxon>
        <taxon>Pseudomonadati</taxon>
        <taxon>Bacteroidota</taxon>
        <taxon>Chitinophagia</taxon>
        <taxon>Chitinophagales</taxon>
        <taxon>Chitinophagaceae</taxon>
        <taxon>Flavisolibacter</taxon>
    </lineage>
</organism>
<dbReference type="InterPro" id="IPR036945">
    <property type="entry name" value="DAGK_sf"/>
</dbReference>
<gene>
    <name evidence="20" type="ORF">SY85_20605</name>
</gene>
<evidence type="ECO:0000256" key="9">
    <source>
        <dbReference type="ARBA" id="ARBA00022840"/>
    </source>
</evidence>
<keyword evidence="11" id="KW-0443">Lipid metabolism</keyword>
<keyword evidence="7 17" id="KW-0547">Nucleotide-binding</keyword>
<evidence type="ECO:0000256" key="17">
    <source>
        <dbReference type="PIRSR" id="PIRSR600829-3"/>
    </source>
</evidence>
<accession>A0A172U0H4</accession>
<keyword evidence="9 17" id="KW-0067">ATP-binding</keyword>
<feature type="binding site" evidence="18">
    <location>
        <position position="31"/>
    </location>
    <ligand>
        <name>a divalent metal cation</name>
        <dbReference type="ChEBI" id="CHEBI:60240"/>
    </ligand>
</feature>
<evidence type="ECO:0000256" key="3">
    <source>
        <dbReference type="ARBA" id="ARBA00022475"/>
    </source>
</evidence>
<evidence type="ECO:0000256" key="16">
    <source>
        <dbReference type="PIRSR" id="PIRSR600829-2"/>
    </source>
</evidence>
<evidence type="ECO:0000256" key="19">
    <source>
        <dbReference type="SAM" id="Phobius"/>
    </source>
</evidence>
<evidence type="ECO:0000256" key="18">
    <source>
        <dbReference type="PIRSR" id="PIRSR600829-4"/>
    </source>
</evidence>
<keyword evidence="12 19" id="KW-0472">Membrane</keyword>
<keyword evidence="4" id="KW-0444">Lipid biosynthesis</keyword>
<dbReference type="Proteomes" id="UP000077177">
    <property type="component" value="Chromosome"/>
</dbReference>
<feature type="transmembrane region" description="Helical" evidence="19">
    <location>
        <begin position="58"/>
        <end position="78"/>
    </location>
</feature>
<feature type="active site" description="Proton acceptor" evidence="15">
    <location>
        <position position="72"/>
    </location>
</feature>
<dbReference type="RefSeq" id="WP_066407155.1">
    <property type="nucleotide sequence ID" value="NZ_CP011390.1"/>
</dbReference>
<dbReference type="Gene3D" id="1.10.287.3610">
    <property type="match status" value="1"/>
</dbReference>
<dbReference type="AlphaFoldDB" id="A0A172U0H4"/>
<evidence type="ECO:0000256" key="10">
    <source>
        <dbReference type="ARBA" id="ARBA00022989"/>
    </source>
</evidence>
<reference evidence="20 21" key="2">
    <citation type="journal article" date="2016" name="Int. J. Syst. Evol. Microbiol.">
        <title>Flavisolibacter tropicus sp. nov., isolated from tropical soil.</title>
        <authorList>
            <person name="Lee J.J."/>
            <person name="Kang M.S."/>
            <person name="Kim G.S."/>
            <person name="Lee C.S."/>
            <person name="Lim S."/>
            <person name="Lee J."/>
            <person name="Roh S.H."/>
            <person name="Kang H."/>
            <person name="Ha J.M."/>
            <person name="Bae S."/>
            <person name="Jung H.Y."/>
            <person name="Kim M.K."/>
        </authorList>
    </citation>
    <scope>NUCLEOTIDE SEQUENCE [LARGE SCALE GENOMIC DNA]</scope>
    <source>
        <strain evidence="20 21">LCS9</strain>
    </source>
</reference>
<feature type="binding site" evidence="17">
    <location>
        <position position="19"/>
    </location>
    <ligand>
        <name>ATP</name>
        <dbReference type="ChEBI" id="CHEBI:30616"/>
    </ligand>
</feature>
<keyword evidence="10 19" id="KW-1133">Transmembrane helix</keyword>
<evidence type="ECO:0000256" key="6">
    <source>
        <dbReference type="ARBA" id="ARBA00022692"/>
    </source>
</evidence>
<feature type="binding site" evidence="16">
    <location>
        <position position="72"/>
    </location>
    <ligand>
        <name>substrate</name>
    </ligand>
</feature>
<dbReference type="CDD" id="cd14265">
    <property type="entry name" value="UDPK_IM_like"/>
    <property type="match status" value="1"/>
</dbReference>
<dbReference type="KEGG" id="fla:SY85_20605"/>
<dbReference type="GO" id="GO:0005524">
    <property type="term" value="F:ATP binding"/>
    <property type="evidence" value="ECO:0007669"/>
    <property type="project" value="UniProtKB-KW"/>
</dbReference>
<keyword evidence="18" id="KW-0479">Metal-binding</keyword>
<feature type="binding site" evidence="17">
    <location>
        <begin position="97"/>
        <end position="98"/>
    </location>
    <ligand>
        <name>ATP</name>
        <dbReference type="ChEBI" id="CHEBI:30616"/>
    </ligand>
</feature>
<evidence type="ECO:0000256" key="4">
    <source>
        <dbReference type="ARBA" id="ARBA00022516"/>
    </source>
</evidence>
<keyword evidence="18" id="KW-0460">Magnesium</keyword>
<name>A0A172U0H4_9BACT</name>
<keyword evidence="21" id="KW-1185">Reference proteome</keyword>
<keyword evidence="3" id="KW-1003">Cell membrane</keyword>
<evidence type="ECO:0000256" key="7">
    <source>
        <dbReference type="ARBA" id="ARBA00022741"/>
    </source>
</evidence>
<keyword evidence="13" id="KW-0594">Phospholipid biosynthesis</keyword>
<evidence type="ECO:0000256" key="15">
    <source>
        <dbReference type="PIRSR" id="PIRSR600829-1"/>
    </source>
</evidence>
<reference evidence="21" key="1">
    <citation type="submission" date="2015-01" db="EMBL/GenBank/DDBJ databases">
        <title>Flavisolibacter sp./LCS9/ whole genome sequencing.</title>
        <authorList>
            <person name="Kim M.K."/>
            <person name="Srinivasan S."/>
            <person name="Lee J.-J."/>
        </authorList>
    </citation>
    <scope>NUCLEOTIDE SEQUENCE [LARGE SCALE GENOMIC DNA]</scope>
    <source>
        <strain evidence="21">LCS9</strain>
    </source>
</reference>
<dbReference type="GO" id="GO:0046872">
    <property type="term" value="F:metal ion binding"/>
    <property type="evidence" value="ECO:0007669"/>
    <property type="project" value="UniProtKB-KW"/>
</dbReference>
<keyword evidence="8" id="KW-0418">Kinase</keyword>